<dbReference type="OrthoDB" id="5183775at2"/>
<sequence length="246" mass="26377">MRILLLGGTTEAMALLVALASVPHVTPILSLAGRTRAPDLPPTAYRLGGFGGVDGLRAYLRAEAIDRVIDATHPFAEQMTRNAVAACEGAGIPLARFTRPPWSAQPGDIWQRVATMPDAARALGTPPRRVFLTIGRLQVAAFEAAPQHAYLLRIIDPPDPLPALPHLRLLPARGPFTEAADRDLMQRERIEVLVSKNSGGAATYGKIAAARSLGLTVIMVAAPPDPSLRQFHDLAAVLDWLHRPAP</sequence>
<evidence type="ECO:0000256" key="1">
    <source>
        <dbReference type="ARBA" id="ARBA00004953"/>
    </source>
</evidence>
<comment type="pathway">
    <text evidence="1">Cofactor biosynthesis; adenosylcobalamin biosynthesis.</text>
</comment>
<dbReference type="PANTHER" id="PTHR36925:SF1">
    <property type="entry name" value="COBALT-PRECORRIN-6A REDUCTASE"/>
    <property type="match status" value="1"/>
</dbReference>
<dbReference type="PANTHER" id="PTHR36925">
    <property type="entry name" value="COBALT-PRECORRIN-6A REDUCTASE"/>
    <property type="match status" value="1"/>
</dbReference>
<keyword evidence="2" id="KW-0169">Cobalamin biosynthesis</keyword>
<dbReference type="GO" id="GO:0016994">
    <property type="term" value="F:precorrin-6A reductase activity"/>
    <property type="evidence" value="ECO:0007669"/>
    <property type="project" value="InterPro"/>
</dbReference>
<name>A0A255XJJ3_9PROT</name>
<comment type="caution">
    <text evidence="4">The sequence shown here is derived from an EMBL/GenBank/DDBJ whole genome shotgun (WGS) entry which is preliminary data.</text>
</comment>
<evidence type="ECO:0000313" key="5">
    <source>
        <dbReference type="Proteomes" id="UP000216361"/>
    </source>
</evidence>
<dbReference type="AlphaFoldDB" id="A0A255XJJ3"/>
<keyword evidence="5" id="KW-1185">Reference proteome</keyword>
<protein>
    <submittedName>
        <fullName evidence="4">Cobalt-precorrin-6A reductase</fullName>
    </submittedName>
</protein>
<reference evidence="4 5" key="1">
    <citation type="submission" date="2017-07" db="EMBL/GenBank/DDBJ databases">
        <title>Elstera cyanobacteriorum sp. nov., a novel bacterium isolated from cyanobacterial aggregates in a eutrophic lake.</title>
        <authorList>
            <person name="Cai H."/>
        </authorList>
    </citation>
    <scope>NUCLEOTIDE SEQUENCE [LARGE SCALE GENOMIC DNA]</scope>
    <source>
        <strain evidence="4 5">TH019</strain>
    </source>
</reference>
<evidence type="ECO:0000256" key="2">
    <source>
        <dbReference type="ARBA" id="ARBA00022573"/>
    </source>
</evidence>
<dbReference type="Proteomes" id="UP000216361">
    <property type="component" value="Unassembled WGS sequence"/>
</dbReference>
<keyword evidence="3" id="KW-0560">Oxidoreductase</keyword>
<accession>A0A255XJJ3</accession>
<proteinExistence type="predicted"/>
<dbReference type="UniPathway" id="UPA00148"/>
<dbReference type="InterPro" id="IPR003723">
    <property type="entry name" value="Precorrin-6x_reduct"/>
</dbReference>
<dbReference type="RefSeq" id="WP_094410690.1">
    <property type="nucleotide sequence ID" value="NZ_BMJZ01000003.1"/>
</dbReference>
<evidence type="ECO:0000256" key="3">
    <source>
        <dbReference type="ARBA" id="ARBA00023002"/>
    </source>
</evidence>
<dbReference type="Pfam" id="PF02571">
    <property type="entry name" value="CbiJ"/>
    <property type="match status" value="1"/>
</dbReference>
<dbReference type="GO" id="GO:0009236">
    <property type="term" value="P:cobalamin biosynthetic process"/>
    <property type="evidence" value="ECO:0007669"/>
    <property type="project" value="UniProtKB-UniPathway"/>
</dbReference>
<dbReference type="PROSITE" id="PS51014">
    <property type="entry name" value="COBK_CBIJ"/>
    <property type="match status" value="1"/>
</dbReference>
<gene>
    <name evidence="4" type="ORF">CHR90_16965</name>
</gene>
<organism evidence="4 5">
    <name type="scientific">Elstera cyanobacteriorum</name>
    <dbReference type="NCBI Taxonomy" id="2022747"/>
    <lineage>
        <taxon>Bacteria</taxon>
        <taxon>Pseudomonadati</taxon>
        <taxon>Pseudomonadota</taxon>
        <taxon>Alphaproteobacteria</taxon>
        <taxon>Rhodospirillales</taxon>
        <taxon>Rhodospirillaceae</taxon>
        <taxon>Elstera</taxon>
    </lineage>
</organism>
<evidence type="ECO:0000313" key="4">
    <source>
        <dbReference type="EMBL" id="OYQ17051.1"/>
    </source>
</evidence>
<dbReference type="EMBL" id="NOXS01000035">
    <property type="protein sequence ID" value="OYQ17051.1"/>
    <property type="molecule type" value="Genomic_DNA"/>
</dbReference>
<dbReference type="NCBIfam" id="NF005968">
    <property type="entry name" value="PRK08057.1-2"/>
    <property type="match status" value="1"/>
</dbReference>